<name>A0AA36HJT0_9DINO</name>
<dbReference type="Proteomes" id="UP001178507">
    <property type="component" value="Unassembled WGS sequence"/>
</dbReference>
<dbReference type="SUPFAM" id="SSF55961">
    <property type="entry name" value="Bet v1-like"/>
    <property type="match status" value="1"/>
</dbReference>
<accession>A0AA36HJT0</accession>
<gene>
    <name evidence="2" type="ORF">EVOR1521_LOCUS477</name>
</gene>
<dbReference type="Gene3D" id="3.30.530.20">
    <property type="match status" value="1"/>
</dbReference>
<sequence>MGMVLYATGAMAQDLPPLAIQPNAERVTFEHIDALNACDWNRLMAQYPEEVLFILPNGVWIEGRKNIGDVFAGFCKPREEGGFKGATFIAEKVKTVGDTVNVSWRVEADYLAEPYKGADAYVTRDGLMYAQVLRDFNGHDRWHPAVTTSQIERGGSADRVGAVRRFRLKDGSELREQLLTLSDLEQTYSYCLLDTPIPLFNYVAHVRLSPVTDDDTTLWEWQSRFDVPAGRDRELAALVGDDIYVAGFKAVSDFMGLEA</sequence>
<protein>
    <recommendedName>
        <fullName evidence="1">SnoaL-like domain-containing protein</fullName>
    </recommendedName>
</protein>
<dbReference type="InterPro" id="IPR019587">
    <property type="entry name" value="Polyketide_cyclase/dehydratase"/>
</dbReference>
<dbReference type="Pfam" id="PF10604">
    <property type="entry name" value="Polyketide_cyc2"/>
    <property type="match status" value="1"/>
</dbReference>
<keyword evidence="3" id="KW-1185">Reference proteome</keyword>
<proteinExistence type="predicted"/>
<reference evidence="2" key="1">
    <citation type="submission" date="2023-08" db="EMBL/GenBank/DDBJ databases">
        <authorList>
            <person name="Chen Y."/>
            <person name="Shah S."/>
            <person name="Dougan E. K."/>
            <person name="Thang M."/>
            <person name="Chan C."/>
        </authorList>
    </citation>
    <scope>NUCLEOTIDE SEQUENCE</scope>
</reference>
<dbReference type="CDD" id="cd07821">
    <property type="entry name" value="PYR_PYL_RCAR_like"/>
    <property type="match status" value="1"/>
</dbReference>
<feature type="domain" description="SnoaL-like" evidence="1">
    <location>
        <begin position="31"/>
        <end position="128"/>
    </location>
</feature>
<dbReference type="PANTHER" id="PTHR39332:SF7">
    <property type="entry name" value="SRPBCC FAMILY PROTEIN"/>
    <property type="match status" value="1"/>
</dbReference>
<dbReference type="InterPro" id="IPR032710">
    <property type="entry name" value="NTF2-like_dom_sf"/>
</dbReference>
<organism evidence="2 3">
    <name type="scientific">Effrenium voratum</name>
    <dbReference type="NCBI Taxonomy" id="2562239"/>
    <lineage>
        <taxon>Eukaryota</taxon>
        <taxon>Sar</taxon>
        <taxon>Alveolata</taxon>
        <taxon>Dinophyceae</taxon>
        <taxon>Suessiales</taxon>
        <taxon>Symbiodiniaceae</taxon>
        <taxon>Effrenium</taxon>
    </lineage>
</organism>
<evidence type="ECO:0000313" key="2">
    <source>
        <dbReference type="EMBL" id="CAJ1369832.1"/>
    </source>
</evidence>
<dbReference type="InterPro" id="IPR023393">
    <property type="entry name" value="START-like_dom_sf"/>
</dbReference>
<dbReference type="InterPro" id="IPR037401">
    <property type="entry name" value="SnoaL-like"/>
</dbReference>
<comment type="caution">
    <text evidence="2">The sequence shown here is derived from an EMBL/GenBank/DDBJ whole genome shotgun (WGS) entry which is preliminary data.</text>
</comment>
<evidence type="ECO:0000313" key="3">
    <source>
        <dbReference type="Proteomes" id="UP001178507"/>
    </source>
</evidence>
<dbReference type="Pfam" id="PF12680">
    <property type="entry name" value="SnoaL_2"/>
    <property type="match status" value="1"/>
</dbReference>
<evidence type="ECO:0000259" key="1">
    <source>
        <dbReference type="Pfam" id="PF12680"/>
    </source>
</evidence>
<dbReference type="PANTHER" id="PTHR39332">
    <property type="entry name" value="BLL4707 PROTEIN"/>
    <property type="match status" value="1"/>
</dbReference>
<dbReference type="AlphaFoldDB" id="A0AA36HJT0"/>
<dbReference type="Gene3D" id="3.10.450.50">
    <property type="match status" value="1"/>
</dbReference>
<dbReference type="EMBL" id="CAUJNA010000001">
    <property type="protein sequence ID" value="CAJ1369832.1"/>
    <property type="molecule type" value="Genomic_DNA"/>
</dbReference>
<dbReference type="SUPFAM" id="SSF54427">
    <property type="entry name" value="NTF2-like"/>
    <property type="match status" value="1"/>
</dbReference>